<reference evidence="1" key="1">
    <citation type="submission" date="2019-07" db="EMBL/GenBank/DDBJ databases">
        <title>The discovery of a new lineage B mimivirus raises questions about particles surface fibrils.</title>
        <authorList>
            <person name="Silva L.K.S."/>
            <person name="Rodrigues R.A.L."/>
            <person name="Andrade A.C.S.P."/>
            <person name="Hikida H."/>
            <person name="Andreani J."/>
            <person name="Levasseur A."/>
            <person name="La Scola B."/>
            <person name="Abrahao J.S."/>
        </authorList>
    </citation>
    <scope>NUCLEOTIDE SEQUENCE</scope>
    <source>
        <strain evidence="1">B60</strain>
    </source>
</reference>
<dbReference type="EMBL" id="MN175499">
    <property type="protein sequence ID" value="QID06649.1"/>
    <property type="molecule type" value="Genomic_DNA"/>
</dbReference>
<organism evidence="1">
    <name type="scientific">Borely moumouvirus</name>
    <dbReference type="NCBI Taxonomy" id="2712067"/>
    <lineage>
        <taxon>Viruses</taxon>
        <taxon>Varidnaviria</taxon>
        <taxon>Bamfordvirae</taxon>
        <taxon>Nucleocytoviricota</taxon>
        <taxon>Megaviricetes</taxon>
        <taxon>Imitervirales</taxon>
        <taxon>Mimiviridae</taxon>
        <taxon>Megamimivirinae</taxon>
        <taxon>Moumouvirus</taxon>
    </lineage>
</organism>
<protein>
    <submittedName>
        <fullName evidence="1">Uncharacterized protein</fullName>
    </submittedName>
</protein>
<proteinExistence type="predicted"/>
<sequence length="106" mass="12572">MGNVVTGYPIDENDVDEFLERGDQDINENTIGDLIEEKYKEKLKLAKDFDNLSEVEQKRKLDKLEKFSKLDILYQLKILDQYENFEQQFNANCLFNNENQDKNNLC</sequence>
<name>A0A6G6ACS1_9VIRU</name>
<accession>A0A6G6ACS1</accession>
<evidence type="ECO:0000313" key="1">
    <source>
        <dbReference type="EMBL" id="QID06649.1"/>
    </source>
</evidence>